<comment type="caution">
    <text evidence="1">The sequence shown here is derived from an EMBL/GenBank/DDBJ whole genome shotgun (WGS) entry which is preliminary data.</text>
</comment>
<reference evidence="1" key="1">
    <citation type="submission" date="2022-10" db="EMBL/GenBank/DDBJ databases">
        <title>WGS of marine actinomycetes from Thailand.</title>
        <authorList>
            <person name="Thawai C."/>
        </authorList>
    </citation>
    <scope>NUCLEOTIDE SEQUENCE</scope>
    <source>
        <strain evidence="1">SW21</strain>
    </source>
</reference>
<organism evidence="1 2">
    <name type="scientific">Gordonia aquimaris</name>
    <dbReference type="NCBI Taxonomy" id="2984863"/>
    <lineage>
        <taxon>Bacteria</taxon>
        <taxon>Bacillati</taxon>
        <taxon>Actinomycetota</taxon>
        <taxon>Actinomycetes</taxon>
        <taxon>Mycobacteriales</taxon>
        <taxon>Gordoniaceae</taxon>
        <taxon>Gordonia</taxon>
    </lineage>
</organism>
<sequence length="102" mass="11676">MFALHVATVTDDYGRWHDAFAQAEGFRAGAGVTAYRVTRNLDDPTKVYVDLDFCAKEQAEHFIGVLQNIWDSNRSRCVARGHDRPQVREILDVHQYASSQHR</sequence>
<protein>
    <submittedName>
        <fullName evidence="1">Uncharacterized protein</fullName>
    </submittedName>
</protein>
<dbReference type="RefSeq" id="WP_235722040.1">
    <property type="nucleotide sequence ID" value="NZ_JAPKFM010000013.1"/>
</dbReference>
<dbReference type="EMBL" id="JAPKFM010000013">
    <property type="protein sequence ID" value="MCX2965145.1"/>
    <property type="molecule type" value="Genomic_DNA"/>
</dbReference>
<name>A0A9X3I5L5_9ACTN</name>
<evidence type="ECO:0000313" key="2">
    <source>
        <dbReference type="Proteomes" id="UP001143347"/>
    </source>
</evidence>
<evidence type="ECO:0000313" key="1">
    <source>
        <dbReference type="EMBL" id="MCX2965145.1"/>
    </source>
</evidence>
<proteinExistence type="predicted"/>
<dbReference type="AlphaFoldDB" id="A0A9X3I5L5"/>
<keyword evidence="2" id="KW-1185">Reference proteome</keyword>
<gene>
    <name evidence="1" type="ORF">OSB52_13685</name>
</gene>
<accession>A0A9X3I5L5</accession>
<dbReference type="Proteomes" id="UP001143347">
    <property type="component" value="Unassembled WGS sequence"/>
</dbReference>